<name>A0A811UTS8_CERCA</name>
<comment type="caution">
    <text evidence="1">The sequence shown here is derived from an EMBL/GenBank/DDBJ whole genome shotgun (WGS) entry which is preliminary data.</text>
</comment>
<dbReference type="EMBL" id="CAJHJT010000012">
    <property type="protein sequence ID" value="CAD7000413.1"/>
    <property type="molecule type" value="Genomic_DNA"/>
</dbReference>
<reference evidence="1" key="1">
    <citation type="submission" date="2020-11" db="EMBL/GenBank/DDBJ databases">
        <authorList>
            <person name="Whitehead M."/>
        </authorList>
    </citation>
    <scope>NUCLEOTIDE SEQUENCE</scope>
    <source>
        <strain evidence="1">EGII</strain>
    </source>
</reference>
<dbReference type="Proteomes" id="UP000606786">
    <property type="component" value="Unassembled WGS sequence"/>
</dbReference>
<sequence length="68" mass="7960">MDTIASLMWSKTQVRVFMAIFVTNLSEYWACTSGESQGKYFTSQEESPRKRYFPFFVVNILPVAHCHF</sequence>
<protein>
    <submittedName>
        <fullName evidence="1">(Mediterranean fruit fly) hypothetical protein</fullName>
    </submittedName>
</protein>
<proteinExistence type="predicted"/>
<dbReference type="AlphaFoldDB" id="A0A811UTS8"/>
<accession>A0A811UTS8</accession>
<keyword evidence="2" id="KW-1185">Reference proteome</keyword>
<evidence type="ECO:0000313" key="2">
    <source>
        <dbReference type="Proteomes" id="UP000606786"/>
    </source>
</evidence>
<organism evidence="1 2">
    <name type="scientific">Ceratitis capitata</name>
    <name type="common">Mediterranean fruit fly</name>
    <name type="synonym">Tephritis capitata</name>
    <dbReference type="NCBI Taxonomy" id="7213"/>
    <lineage>
        <taxon>Eukaryota</taxon>
        <taxon>Metazoa</taxon>
        <taxon>Ecdysozoa</taxon>
        <taxon>Arthropoda</taxon>
        <taxon>Hexapoda</taxon>
        <taxon>Insecta</taxon>
        <taxon>Pterygota</taxon>
        <taxon>Neoptera</taxon>
        <taxon>Endopterygota</taxon>
        <taxon>Diptera</taxon>
        <taxon>Brachycera</taxon>
        <taxon>Muscomorpha</taxon>
        <taxon>Tephritoidea</taxon>
        <taxon>Tephritidae</taxon>
        <taxon>Ceratitis</taxon>
        <taxon>Ceratitis</taxon>
    </lineage>
</organism>
<evidence type="ECO:0000313" key="1">
    <source>
        <dbReference type="EMBL" id="CAD7000413.1"/>
    </source>
</evidence>
<gene>
    <name evidence="1" type="ORF">CCAP1982_LOCUS8889</name>
</gene>